<comment type="pathway">
    <text evidence="7">Carbohydrate biosynthesis; dTDP-L-rhamnose biosynthesis.</text>
</comment>
<dbReference type="Proteomes" id="UP000184543">
    <property type="component" value="Unassembled WGS sequence"/>
</dbReference>
<dbReference type="PANTHER" id="PTHR21047:SF2">
    <property type="entry name" value="THYMIDINE DIPHOSPHO-4-KETO-RHAMNOSE 3,5-EPIMERASE"/>
    <property type="match status" value="1"/>
</dbReference>
<dbReference type="GO" id="GO:0008830">
    <property type="term" value="F:dTDP-4-dehydrorhamnose 3,5-epimerase activity"/>
    <property type="evidence" value="ECO:0007669"/>
    <property type="project" value="UniProtKB-UniRule"/>
</dbReference>
<keyword evidence="7" id="KW-0413">Isomerase</keyword>
<dbReference type="EMBL" id="FQYU01000001">
    <property type="protein sequence ID" value="SHI49550.1"/>
    <property type="molecule type" value="Genomic_DNA"/>
</dbReference>
<dbReference type="Pfam" id="PF00908">
    <property type="entry name" value="dTDP_sugar_isom"/>
    <property type="match status" value="1"/>
</dbReference>
<comment type="catalytic activity">
    <reaction evidence="1 7">
        <text>dTDP-4-dehydro-6-deoxy-alpha-D-glucose = dTDP-4-dehydro-beta-L-rhamnose</text>
        <dbReference type="Rhea" id="RHEA:16969"/>
        <dbReference type="ChEBI" id="CHEBI:57649"/>
        <dbReference type="ChEBI" id="CHEBI:62830"/>
        <dbReference type="EC" id="5.1.3.13"/>
    </reaction>
</comment>
<evidence type="ECO:0000313" key="9">
    <source>
        <dbReference type="Proteomes" id="UP000184543"/>
    </source>
</evidence>
<comment type="subunit">
    <text evidence="7">Homodimer.</text>
</comment>
<protein>
    <recommendedName>
        <fullName evidence="4 7">dTDP-4-dehydrorhamnose 3,5-epimerase</fullName>
        <ecNumber evidence="3 7">5.1.3.13</ecNumber>
    </recommendedName>
    <alternativeName>
        <fullName evidence="7">Thymidine diphospho-4-keto-rhamnose 3,5-epimerase</fullName>
    </alternativeName>
</protein>
<keyword evidence="9" id="KW-1185">Reference proteome</keyword>
<dbReference type="InterPro" id="IPR000888">
    <property type="entry name" value="RmlC-like"/>
</dbReference>
<accession>A0A1M6BL81</accession>
<dbReference type="RefSeq" id="WP_072987861.1">
    <property type="nucleotide sequence ID" value="NZ_FQYU01000001.1"/>
</dbReference>
<name>A0A1M6BL81_9FLAO</name>
<evidence type="ECO:0000256" key="4">
    <source>
        <dbReference type="ARBA" id="ARBA00019595"/>
    </source>
</evidence>
<dbReference type="GO" id="GO:0005829">
    <property type="term" value="C:cytosol"/>
    <property type="evidence" value="ECO:0007669"/>
    <property type="project" value="TreeGrafter"/>
</dbReference>
<dbReference type="InterPro" id="IPR011051">
    <property type="entry name" value="RmlC_Cupin_sf"/>
</dbReference>
<gene>
    <name evidence="8" type="ORF">SAMN04488513_101463</name>
</gene>
<evidence type="ECO:0000313" key="8">
    <source>
        <dbReference type="EMBL" id="SHI49550.1"/>
    </source>
</evidence>
<comment type="similarity">
    <text evidence="7">Belongs to the dTDP-4-dehydrorhamnose 3,5-epimerase family.</text>
</comment>
<proteinExistence type="inferred from homology"/>
<comment type="function">
    <text evidence="2 7">Catalyzes the epimerization of the C3' and C5'positions of dTDP-6-deoxy-D-xylo-4-hexulose, forming dTDP-6-deoxy-L-lyxo-4-hexulose.</text>
</comment>
<dbReference type="PANTHER" id="PTHR21047">
    <property type="entry name" value="DTDP-6-DEOXY-D-GLUCOSE-3,5 EPIMERASE"/>
    <property type="match status" value="1"/>
</dbReference>
<evidence type="ECO:0000256" key="5">
    <source>
        <dbReference type="PIRSR" id="PIRSR600888-1"/>
    </source>
</evidence>
<feature type="active site" description="Proton donor" evidence="5">
    <location>
        <position position="132"/>
    </location>
</feature>
<evidence type="ECO:0000256" key="1">
    <source>
        <dbReference type="ARBA" id="ARBA00001298"/>
    </source>
</evidence>
<dbReference type="OrthoDB" id="9800680at2"/>
<dbReference type="NCBIfam" id="TIGR01221">
    <property type="entry name" value="rmlC"/>
    <property type="match status" value="1"/>
</dbReference>
<dbReference type="Gene3D" id="2.60.120.10">
    <property type="entry name" value="Jelly Rolls"/>
    <property type="match status" value="1"/>
</dbReference>
<dbReference type="SUPFAM" id="SSF51182">
    <property type="entry name" value="RmlC-like cupins"/>
    <property type="match status" value="1"/>
</dbReference>
<dbReference type="GO" id="GO:0019305">
    <property type="term" value="P:dTDP-rhamnose biosynthetic process"/>
    <property type="evidence" value="ECO:0007669"/>
    <property type="project" value="UniProtKB-UniRule"/>
</dbReference>
<dbReference type="GO" id="GO:0000271">
    <property type="term" value="P:polysaccharide biosynthetic process"/>
    <property type="evidence" value="ECO:0007669"/>
    <property type="project" value="TreeGrafter"/>
</dbReference>
<feature type="site" description="Participates in a stacking interaction with the thymidine ring of dTDP-4-oxo-6-deoxyglucose" evidence="6">
    <location>
        <position position="138"/>
    </location>
</feature>
<dbReference type="EC" id="5.1.3.13" evidence="3 7"/>
<dbReference type="STRING" id="192903.SAMN04488513_101463"/>
<dbReference type="CDD" id="cd00438">
    <property type="entry name" value="cupin_RmlC"/>
    <property type="match status" value="1"/>
</dbReference>
<evidence type="ECO:0000256" key="7">
    <source>
        <dbReference type="RuleBase" id="RU364069"/>
    </source>
</evidence>
<feature type="active site" description="Proton acceptor" evidence="5">
    <location>
        <position position="62"/>
    </location>
</feature>
<organism evidence="8 9">
    <name type="scientific">Pseudozobellia thermophila</name>
    <dbReference type="NCBI Taxonomy" id="192903"/>
    <lineage>
        <taxon>Bacteria</taxon>
        <taxon>Pseudomonadati</taxon>
        <taxon>Bacteroidota</taxon>
        <taxon>Flavobacteriia</taxon>
        <taxon>Flavobacteriales</taxon>
        <taxon>Flavobacteriaceae</taxon>
        <taxon>Pseudozobellia</taxon>
    </lineage>
</organism>
<dbReference type="InterPro" id="IPR014710">
    <property type="entry name" value="RmlC-like_jellyroll"/>
</dbReference>
<dbReference type="AlphaFoldDB" id="A0A1M6BL81"/>
<dbReference type="UniPathway" id="UPA00124"/>
<sequence length="189" mass="21306">MEIASTPIQGCFVVQPQLFRDDRGLFFESYHAKRFQQATGIQVDFVQDNISVSKKGVLRGLHYQKGAAAQAKLVNVLKGEVLDVVVDLRKDSASFGRYFGIRLSETNRKSLFVPKDMAHGFLALSEEVIFSYKCDAFYDATSEGGIIYNDPTINIDWDYPEEDLIISEKDLKLPTFKEVFDDISFGNGL</sequence>
<evidence type="ECO:0000256" key="3">
    <source>
        <dbReference type="ARBA" id="ARBA00012098"/>
    </source>
</evidence>
<evidence type="ECO:0000256" key="2">
    <source>
        <dbReference type="ARBA" id="ARBA00001997"/>
    </source>
</evidence>
<reference evidence="9" key="1">
    <citation type="submission" date="2016-11" db="EMBL/GenBank/DDBJ databases">
        <authorList>
            <person name="Varghese N."/>
            <person name="Submissions S."/>
        </authorList>
    </citation>
    <scope>NUCLEOTIDE SEQUENCE [LARGE SCALE GENOMIC DNA]</scope>
    <source>
        <strain evidence="9">DSM 19858</strain>
    </source>
</reference>
<evidence type="ECO:0000256" key="6">
    <source>
        <dbReference type="PIRSR" id="PIRSR600888-3"/>
    </source>
</evidence>